<dbReference type="KEGG" id="mfo:Metfor_1553"/>
<dbReference type="InParanoid" id="L0HHM4"/>
<dbReference type="GO" id="GO:0003677">
    <property type="term" value="F:DNA binding"/>
    <property type="evidence" value="ECO:0007669"/>
    <property type="project" value="UniProtKB-KW"/>
</dbReference>
<proteinExistence type="predicted"/>
<dbReference type="Gene3D" id="1.10.10.10">
    <property type="entry name" value="Winged helix-like DNA-binding domain superfamily/Winged helix DNA-binding domain"/>
    <property type="match status" value="1"/>
</dbReference>
<dbReference type="SUPFAM" id="SSF46785">
    <property type="entry name" value="Winged helix' DNA-binding domain"/>
    <property type="match status" value="1"/>
</dbReference>
<evidence type="ECO:0000259" key="4">
    <source>
        <dbReference type="PROSITE" id="PS51118"/>
    </source>
</evidence>
<dbReference type="Proteomes" id="UP000010824">
    <property type="component" value="Chromosome"/>
</dbReference>
<evidence type="ECO:0000256" key="1">
    <source>
        <dbReference type="ARBA" id="ARBA00023015"/>
    </source>
</evidence>
<keyword evidence="1" id="KW-0805">Transcription regulation</keyword>
<keyword evidence="3" id="KW-0804">Transcription</keyword>
<evidence type="ECO:0000256" key="2">
    <source>
        <dbReference type="ARBA" id="ARBA00023125"/>
    </source>
</evidence>
<dbReference type="AlphaFoldDB" id="L0HHM4"/>
<keyword evidence="2" id="KW-0238">DNA-binding</keyword>
<dbReference type="EMBL" id="CP003167">
    <property type="protein sequence ID" value="AGB02584.1"/>
    <property type="molecule type" value="Genomic_DNA"/>
</dbReference>
<gene>
    <name evidence="5" type="ordered locus">Metfor_1553</name>
</gene>
<dbReference type="HOGENOM" id="CLU_111585_5_1_2"/>
<dbReference type="STRING" id="593750.Metfor_1553"/>
<organism evidence="5 6">
    <name type="scientific">Methanoregula formicica (strain DSM 22288 / NBRC 105244 / SMSP)</name>
    <dbReference type="NCBI Taxonomy" id="593750"/>
    <lineage>
        <taxon>Archaea</taxon>
        <taxon>Methanobacteriati</taxon>
        <taxon>Methanobacteriota</taxon>
        <taxon>Stenosarchaea group</taxon>
        <taxon>Methanomicrobia</taxon>
        <taxon>Methanomicrobiales</taxon>
        <taxon>Methanoregulaceae</taxon>
        <taxon>Methanoregula</taxon>
    </lineage>
</organism>
<protein>
    <submittedName>
        <fullName evidence="5">Putative transcriptional regulator</fullName>
    </submittedName>
</protein>
<dbReference type="PANTHER" id="PTHR33204">
    <property type="entry name" value="TRANSCRIPTIONAL REGULATOR, MARR FAMILY"/>
    <property type="match status" value="1"/>
</dbReference>
<evidence type="ECO:0000313" key="5">
    <source>
        <dbReference type="EMBL" id="AGB02584.1"/>
    </source>
</evidence>
<dbReference type="PROSITE" id="PS51118">
    <property type="entry name" value="HTH_HXLR"/>
    <property type="match status" value="1"/>
</dbReference>
<dbReference type="Pfam" id="PF01638">
    <property type="entry name" value="HxlR"/>
    <property type="match status" value="1"/>
</dbReference>
<dbReference type="InterPro" id="IPR002577">
    <property type="entry name" value="HTH_HxlR"/>
</dbReference>
<evidence type="ECO:0000256" key="3">
    <source>
        <dbReference type="ARBA" id="ARBA00023163"/>
    </source>
</evidence>
<dbReference type="InterPro" id="IPR036390">
    <property type="entry name" value="WH_DNA-bd_sf"/>
</dbReference>
<dbReference type="InterPro" id="IPR036388">
    <property type="entry name" value="WH-like_DNA-bd_sf"/>
</dbReference>
<reference evidence="5 6" key="2">
    <citation type="journal article" date="2014" name="Genome Announc.">
        <title>Complete Genome Sequence of Methanoregula formicica SMSPT, a Mesophilic Hydrogenotrophic Methanogen Isolated from a Methanogenic Upflow Anaerobic Sludge Blanket Reactor.</title>
        <authorList>
            <person name="Yamamoto K."/>
            <person name="Tamaki H."/>
            <person name="Cadillo-Quiroz H."/>
            <person name="Imachi H."/>
            <person name="Kyrpides N."/>
            <person name="Woyke T."/>
            <person name="Goodwin L."/>
            <person name="Zinder S.H."/>
            <person name="Kamagata Y."/>
            <person name="Liu W.T."/>
        </authorList>
    </citation>
    <scope>NUCLEOTIDE SEQUENCE [LARGE SCALE GENOMIC DNA]</scope>
    <source>
        <strain evidence="6">DSM 22288 / NBRC 105244 / SMSP</strain>
    </source>
</reference>
<evidence type="ECO:0000313" key="6">
    <source>
        <dbReference type="Proteomes" id="UP000010824"/>
    </source>
</evidence>
<feature type="domain" description="HTH hxlR-type" evidence="4">
    <location>
        <begin position="36"/>
        <end position="134"/>
    </location>
</feature>
<name>L0HHM4_METFS</name>
<reference evidence="6" key="1">
    <citation type="submission" date="2011-12" db="EMBL/GenBank/DDBJ databases">
        <title>Complete sequence of Methanoregula formicicum SMSP.</title>
        <authorList>
            <person name="Lucas S."/>
            <person name="Han J."/>
            <person name="Lapidus A."/>
            <person name="Cheng J.-F."/>
            <person name="Goodwin L."/>
            <person name="Pitluck S."/>
            <person name="Peters L."/>
            <person name="Ovchinnikova G."/>
            <person name="Teshima H."/>
            <person name="Detter J.C."/>
            <person name="Han C."/>
            <person name="Tapia R."/>
            <person name="Land M."/>
            <person name="Hauser L."/>
            <person name="Kyrpides N."/>
            <person name="Ivanova N."/>
            <person name="Pagani I."/>
            <person name="Imachi H."/>
            <person name="Tamaki H."/>
            <person name="Sekiguchi Y."/>
            <person name="Kamagata Y."/>
            <person name="Cadillo-Quiroz H."/>
            <person name="Zinder S."/>
            <person name="Liu W.-T."/>
            <person name="Woyke T."/>
        </authorList>
    </citation>
    <scope>NUCLEOTIDE SEQUENCE [LARGE SCALE GENOMIC DNA]</scope>
    <source>
        <strain evidence="6">DSM 22288 / NBRC 105244 / SMSP</strain>
    </source>
</reference>
<keyword evidence="6" id="KW-1185">Reference proteome</keyword>
<sequence length="138" mass="15840">MASAFLKIQTGETKTQPLICQRPEYRYMPKKRMYVCPIEAAMDVIGGKWKPHILWKIKDAPLRFGAIQEKLPAISQKMLTRQLRALEADSLVSRTEYPGMPPRVEYALTERGQSVIPILSSLKDWADEELADQINEHE</sequence>
<accession>L0HHM4</accession>
<dbReference type="eggNOG" id="arCOG01057">
    <property type="taxonomic scope" value="Archaea"/>
</dbReference>
<dbReference type="PANTHER" id="PTHR33204:SF29">
    <property type="entry name" value="TRANSCRIPTIONAL REGULATOR"/>
    <property type="match status" value="1"/>
</dbReference>